<evidence type="ECO:0000259" key="6">
    <source>
        <dbReference type="SMART" id="SM00976"/>
    </source>
</evidence>
<dbReference type="InterPro" id="IPR028389">
    <property type="entry name" value="POT1"/>
</dbReference>
<evidence type="ECO:0000313" key="8">
    <source>
        <dbReference type="Proteomes" id="UP000660262"/>
    </source>
</evidence>
<comment type="caution">
    <text evidence="7">The sequence shown here is derived from an EMBL/GenBank/DDBJ whole genome shotgun (WGS) entry which is preliminary data.</text>
</comment>
<dbReference type="SMART" id="SM00976">
    <property type="entry name" value="Telo_bind"/>
    <property type="match status" value="1"/>
</dbReference>
<evidence type="ECO:0000256" key="2">
    <source>
        <dbReference type="ARBA" id="ARBA00022454"/>
    </source>
</evidence>
<name>A0A830HT47_9CHLO</name>
<protein>
    <recommendedName>
        <fullName evidence="6">Telomeric single stranded DNA binding POT1/Cdc13 domain-containing protein</fullName>
    </recommendedName>
</protein>
<feature type="region of interest" description="Disordered" evidence="5">
    <location>
        <begin position="537"/>
        <end position="640"/>
    </location>
</feature>
<keyword evidence="2" id="KW-0158">Chromosome</keyword>
<dbReference type="SUPFAM" id="SSF50249">
    <property type="entry name" value="Nucleic acid-binding proteins"/>
    <property type="match status" value="1"/>
</dbReference>
<comment type="subcellular location">
    <subcellularLocation>
        <location evidence="1">Chromosome</location>
        <location evidence="1">Telomere</location>
    </subcellularLocation>
</comment>
<dbReference type="EMBL" id="BNJQ01000028">
    <property type="protein sequence ID" value="GHP10158.1"/>
    <property type="molecule type" value="Genomic_DNA"/>
</dbReference>
<evidence type="ECO:0000256" key="4">
    <source>
        <dbReference type="ARBA" id="ARBA00023125"/>
    </source>
</evidence>
<feature type="compositionally biased region" description="Basic and acidic residues" evidence="5">
    <location>
        <begin position="537"/>
        <end position="560"/>
    </location>
</feature>
<dbReference type="GO" id="GO:0010521">
    <property type="term" value="F:telomerase inhibitor activity"/>
    <property type="evidence" value="ECO:0007669"/>
    <property type="project" value="TreeGrafter"/>
</dbReference>
<reference evidence="7" key="1">
    <citation type="submission" date="2020-10" db="EMBL/GenBank/DDBJ databases">
        <title>Unveiling of a novel bifunctional photoreceptor, Dualchrome1, isolated from a cosmopolitan green alga.</title>
        <authorList>
            <person name="Suzuki S."/>
            <person name="Kawachi M."/>
        </authorList>
    </citation>
    <scope>NUCLEOTIDE SEQUENCE</scope>
    <source>
        <strain evidence="7">NIES 2893</strain>
    </source>
</reference>
<sequence length="877" mass="94514">MSGGHAGGGAGTGTGSGSGGVVRASDLAAATHLLASAEQMTLAATTTFQPRDEHASGDPSYTYSTVDQVRQMNDKENVNIYGYVLSMDPPRKSRGDDFVLHFRIADAAPNLEDESEIAEALSSAGGSVEHAFEEVLDEDRTIHLNVFARSADLLPNIKKRFDVIRLHRVKKSIFTSKTDGEVAMNLVGQIRPRFSGKTSFLLFDAEVGGAEVPYQAQPQRAGGTVRYHDSEHHRQRLAEIRNIAALSRNALEKLTAHGNLPQLGSSAGAGAAGAGAGPSSSAAAATGIVHIPSVNNHFLRKLTDLRRVPAAAGAFRYVDLHAFVVRVVLDYPREGVATILLWDGTDIAPASPIPTSTAPPARYRVQGPPGMVPPHKFVGDSQELLKEGFDVDRVLPAKSVNVNADKWLESLDDALSTVEFSTDGVPVIHACCPKYGSVLPLIVPLTSPHSPLTARTILPAEHKWVRLKNVGVRVGRGAQLQAMWINDASLTKARYERCQENLRNAAAAREKENKAVDFDLLREQAADMNAEKTHIAAIERGRQKTAETKRKNAEKRKSSESQDAEGAMVAAAANAAAPATDADADAQAGDAAPSTSGAGPSSTPAEATTEAPLHLTEMKLQDEDPRSVGPSPHDIEVYKAREVKNETASYAPTRGNSARYVCKPTKTADDTKFSTIREILLDQSGSAGKSQTYRIRCQVQSMEPKDLSRACRSLADVKKAKGEKSSQADESVYLFAMKMNVEDATGKLTCNITGDAAITFFTHLTKPCKLSDHSLYAMQAACDALTRAGPHDTASAQEWHDNAMKYTVERARNGGKEPAILPTLRQQPWCDLVVREDFASNKGYRYFSLADGSLEKDVCAFCWNVANERTADRGTHT</sequence>
<accession>A0A830HT47</accession>
<dbReference type="GO" id="GO:0098505">
    <property type="term" value="F:G-rich strand telomeric DNA binding"/>
    <property type="evidence" value="ECO:0007669"/>
    <property type="project" value="TreeGrafter"/>
</dbReference>
<dbReference type="GO" id="GO:0000783">
    <property type="term" value="C:nuclear telomere cap complex"/>
    <property type="evidence" value="ECO:0007669"/>
    <property type="project" value="TreeGrafter"/>
</dbReference>
<evidence type="ECO:0000256" key="1">
    <source>
        <dbReference type="ARBA" id="ARBA00004574"/>
    </source>
</evidence>
<dbReference type="GO" id="GO:0032210">
    <property type="term" value="P:regulation of telomere maintenance via telomerase"/>
    <property type="evidence" value="ECO:0007669"/>
    <property type="project" value="TreeGrafter"/>
</dbReference>
<gene>
    <name evidence="7" type="ORF">PPROV_000889000</name>
</gene>
<dbReference type="Pfam" id="PF02765">
    <property type="entry name" value="POT1"/>
    <property type="match status" value="1"/>
</dbReference>
<keyword evidence="8" id="KW-1185">Reference proteome</keyword>
<keyword evidence="3" id="KW-0779">Telomere</keyword>
<feature type="compositionally biased region" description="Low complexity" evidence="5">
    <location>
        <begin position="564"/>
        <end position="605"/>
    </location>
</feature>
<dbReference type="PANTHER" id="PTHR14513">
    <property type="entry name" value="PROTECTION OF TELOMERES 1"/>
    <property type="match status" value="1"/>
</dbReference>
<evidence type="ECO:0000313" key="7">
    <source>
        <dbReference type="EMBL" id="GHP10158.1"/>
    </source>
</evidence>
<evidence type="ECO:0000256" key="5">
    <source>
        <dbReference type="SAM" id="MobiDB-lite"/>
    </source>
</evidence>
<dbReference type="InterPro" id="IPR011564">
    <property type="entry name" value="Telomer_end-bd_POT1/Cdc13"/>
</dbReference>
<dbReference type="GO" id="GO:0016233">
    <property type="term" value="P:telomere capping"/>
    <property type="evidence" value="ECO:0007669"/>
    <property type="project" value="TreeGrafter"/>
</dbReference>
<proteinExistence type="predicted"/>
<dbReference type="Gene3D" id="2.40.50.140">
    <property type="entry name" value="Nucleic acid-binding proteins"/>
    <property type="match status" value="1"/>
</dbReference>
<keyword evidence="4" id="KW-0238">DNA-binding</keyword>
<organism evidence="7 8">
    <name type="scientific">Pycnococcus provasolii</name>
    <dbReference type="NCBI Taxonomy" id="41880"/>
    <lineage>
        <taxon>Eukaryota</taxon>
        <taxon>Viridiplantae</taxon>
        <taxon>Chlorophyta</taxon>
        <taxon>Pseudoscourfieldiophyceae</taxon>
        <taxon>Pseudoscourfieldiales</taxon>
        <taxon>Pycnococcaceae</taxon>
        <taxon>Pycnococcus</taxon>
    </lineage>
</organism>
<dbReference type="InterPro" id="IPR012340">
    <property type="entry name" value="NA-bd_OB-fold"/>
</dbReference>
<feature type="domain" description="Telomeric single stranded DNA binding POT1/Cdc13" evidence="6">
    <location>
        <begin position="63"/>
        <end position="245"/>
    </location>
</feature>
<dbReference type="PANTHER" id="PTHR14513:SF0">
    <property type="entry name" value="PROTECTION OF TELOMERES PROTEIN 1"/>
    <property type="match status" value="1"/>
</dbReference>
<feature type="compositionally biased region" description="Basic and acidic residues" evidence="5">
    <location>
        <begin position="616"/>
        <end position="626"/>
    </location>
</feature>
<dbReference type="Proteomes" id="UP000660262">
    <property type="component" value="Unassembled WGS sequence"/>
</dbReference>
<evidence type="ECO:0000256" key="3">
    <source>
        <dbReference type="ARBA" id="ARBA00022895"/>
    </source>
</evidence>
<dbReference type="AlphaFoldDB" id="A0A830HT47"/>